<dbReference type="Proteomes" id="UP000460626">
    <property type="component" value="Unassembled WGS sequence"/>
</dbReference>
<sequence length="83" mass="9387">MTEKAHIDYGALVGWTSSWVDGRLALRVQSVTKPPPHDKQDVHTHVYLMDRNQAAQLANFLFEMGDHSKPDTGGRKLLKRLFG</sequence>
<reference evidence="1 2" key="1">
    <citation type="submission" date="2019-12" db="EMBL/GenBank/DDBJ databases">
        <title>Genomic-based taxomic classification of the family Erythrobacteraceae.</title>
        <authorList>
            <person name="Xu L."/>
        </authorList>
    </citation>
    <scope>NUCLEOTIDE SEQUENCE [LARGE SCALE GENOMIC DNA]</scope>
    <source>
        <strain evidence="1 2">RC4-10-4</strain>
    </source>
</reference>
<proteinExistence type="predicted"/>
<dbReference type="AlphaFoldDB" id="A0A845A0Q2"/>
<dbReference type="EMBL" id="WTYH01000001">
    <property type="protein sequence ID" value="MXO94111.1"/>
    <property type="molecule type" value="Genomic_DNA"/>
</dbReference>
<evidence type="ECO:0000313" key="1">
    <source>
        <dbReference type="EMBL" id="MXO94111.1"/>
    </source>
</evidence>
<organism evidence="1 2">
    <name type="scientific">Aurantiacibacter arachoides</name>
    <dbReference type="NCBI Taxonomy" id="1850444"/>
    <lineage>
        <taxon>Bacteria</taxon>
        <taxon>Pseudomonadati</taxon>
        <taxon>Pseudomonadota</taxon>
        <taxon>Alphaproteobacteria</taxon>
        <taxon>Sphingomonadales</taxon>
        <taxon>Erythrobacteraceae</taxon>
        <taxon>Aurantiacibacter</taxon>
    </lineage>
</organism>
<keyword evidence="2" id="KW-1185">Reference proteome</keyword>
<protein>
    <submittedName>
        <fullName evidence="1">Uncharacterized protein</fullName>
    </submittedName>
</protein>
<dbReference type="RefSeq" id="WP_131453370.1">
    <property type="nucleotide sequence ID" value="NZ_BMJK01000002.1"/>
</dbReference>
<accession>A0A845A0Q2</accession>
<evidence type="ECO:0000313" key="2">
    <source>
        <dbReference type="Proteomes" id="UP000460626"/>
    </source>
</evidence>
<gene>
    <name evidence="1" type="ORF">GRI62_10940</name>
</gene>
<name>A0A845A0Q2_9SPHN</name>
<dbReference type="OrthoDB" id="7507855at2"/>
<comment type="caution">
    <text evidence="1">The sequence shown here is derived from an EMBL/GenBank/DDBJ whole genome shotgun (WGS) entry which is preliminary data.</text>
</comment>